<gene>
    <name evidence="1" type="ORF">MAPG_11435</name>
</gene>
<dbReference type="OrthoDB" id="276276at2759"/>
<dbReference type="eggNOG" id="ENOG502S8JU">
    <property type="taxonomic scope" value="Eukaryota"/>
</dbReference>
<sequence>GHVVAKYNFVVEVEDDEAVLLDPSEHQAFVWATEEECVRGAKGEMQLPITTAAQREVILQAWRIMKETA</sequence>
<dbReference type="EnsemblFungi" id="MAPG_11435T0">
    <property type="protein sequence ID" value="MAPG_11435T0"/>
    <property type="gene ID" value="MAPG_11435"/>
</dbReference>
<evidence type="ECO:0000313" key="3">
    <source>
        <dbReference type="Proteomes" id="UP000011715"/>
    </source>
</evidence>
<dbReference type="Proteomes" id="UP000011715">
    <property type="component" value="Unassembled WGS sequence"/>
</dbReference>
<reference evidence="1" key="1">
    <citation type="submission" date="2010-05" db="EMBL/GenBank/DDBJ databases">
        <title>The Genome Sequence of Magnaporthe poae strain ATCC 64411.</title>
        <authorList>
            <consortium name="The Broad Institute Genome Sequencing Platform"/>
            <consortium name="Broad Institute Genome Sequencing Center for Infectious Disease"/>
            <person name="Ma L.-J."/>
            <person name="Dead R."/>
            <person name="Young S."/>
            <person name="Zeng Q."/>
            <person name="Koehrsen M."/>
            <person name="Alvarado L."/>
            <person name="Berlin A."/>
            <person name="Chapman S.B."/>
            <person name="Chen Z."/>
            <person name="Freedman E."/>
            <person name="Gellesch M."/>
            <person name="Goldberg J."/>
            <person name="Griggs A."/>
            <person name="Gujja S."/>
            <person name="Heilman E.R."/>
            <person name="Heiman D."/>
            <person name="Hepburn T."/>
            <person name="Howarth C."/>
            <person name="Jen D."/>
            <person name="Larson L."/>
            <person name="Mehta T."/>
            <person name="Neiman D."/>
            <person name="Pearson M."/>
            <person name="Roberts A."/>
            <person name="Saif S."/>
            <person name="Shea T."/>
            <person name="Shenoy N."/>
            <person name="Sisk P."/>
            <person name="Stolte C."/>
            <person name="Sykes S."/>
            <person name="Walk T."/>
            <person name="White J."/>
            <person name="Yandava C."/>
            <person name="Haas B."/>
            <person name="Nusbaum C."/>
            <person name="Birren B."/>
        </authorList>
    </citation>
    <scope>NUCLEOTIDE SEQUENCE</scope>
    <source>
        <strain evidence="1">ATCC 64411</strain>
    </source>
</reference>
<evidence type="ECO:0000313" key="2">
    <source>
        <dbReference type="EnsemblFungi" id="MAPG_11435T0"/>
    </source>
</evidence>
<dbReference type="EMBL" id="GL876981">
    <property type="protein sequence ID" value="KLU92490.1"/>
    <property type="molecule type" value="Genomic_DNA"/>
</dbReference>
<reference evidence="3" key="2">
    <citation type="submission" date="2010-05" db="EMBL/GenBank/DDBJ databases">
        <title>The genome sequence of Magnaporthe poae strain ATCC 64411.</title>
        <authorList>
            <person name="Ma L.-J."/>
            <person name="Dead R."/>
            <person name="Young S."/>
            <person name="Zeng Q."/>
            <person name="Koehrsen M."/>
            <person name="Alvarado L."/>
            <person name="Berlin A."/>
            <person name="Chapman S.B."/>
            <person name="Chen Z."/>
            <person name="Freedman E."/>
            <person name="Gellesch M."/>
            <person name="Goldberg J."/>
            <person name="Griggs A."/>
            <person name="Gujja S."/>
            <person name="Heilman E.R."/>
            <person name="Heiman D."/>
            <person name="Hepburn T."/>
            <person name="Howarth C."/>
            <person name="Jen D."/>
            <person name="Larson L."/>
            <person name="Mehta T."/>
            <person name="Neiman D."/>
            <person name="Pearson M."/>
            <person name="Roberts A."/>
            <person name="Saif S."/>
            <person name="Shea T."/>
            <person name="Shenoy N."/>
            <person name="Sisk P."/>
            <person name="Stolte C."/>
            <person name="Sykes S."/>
            <person name="Walk T."/>
            <person name="White J."/>
            <person name="Yandava C."/>
            <person name="Haas B."/>
            <person name="Nusbaum C."/>
            <person name="Birren B."/>
        </authorList>
    </citation>
    <scope>NUCLEOTIDE SEQUENCE [LARGE SCALE GENOMIC DNA]</scope>
    <source>
        <strain evidence="3">ATCC 64411 / 73-15</strain>
    </source>
</reference>
<name>A0A0C4EF96_MAGP6</name>
<dbReference type="EMBL" id="ADBL01002819">
    <property type="status" value="NOT_ANNOTATED_CDS"/>
    <property type="molecule type" value="Genomic_DNA"/>
</dbReference>
<organism evidence="2 3">
    <name type="scientific">Magnaporthiopsis poae (strain ATCC 64411 / 73-15)</name>
    <name type="common">Kentucky bluegrass fungus</name>
    <name type="synonym">Magnaporthe poae</name>
    <dbReference type="NCBI Taxonomy" id="644358"/>
    <lineage>
        <taxon>Eukaryota</taxon>
        <taxon>Fungi</taxon>
        <taxon>Dikarya</taxon>
        <taxon>Ascomycota</taxon>
        <taxon>Pezizomycotina</taxon>
        <taxon>Sordariomycetes</taxon>
        <taxon>Sordariomycetidae</taxon>
        <taxon>Magnaporthales</taxon>
        <taxon>Magnaporthaceae</taxon>
        <taxon>Magnaporthiopsis</taxon>
    </lineage>
</organism>
<reference evidence="2" key="4">
    <citation type="journal article" date="2015" name="G3 (Bethesda)">
        <title>Genome sequences of three phytopathogenic species of the Magnaporthaceae family of fungi.</title>
        <authorList>
            <person name="Okagaki L.H."/>
            <person name="Nunes C.C."/>
            <person name="Sailsbery J."/>
            <person name="Clay B."/>
            <person name="Brown D."/>
            <person name="John T."/>
            <person name="Oh Y."/>
            <person name="Young N."/>
            <person name="Fitzgerald M."/>
            <person name="Haas B.J."/>
            <person name="Zeng Q."/>
            <person name="Young S."/>
            <person name="Adiconis X."/>
            <person name="Fan L."/>
            <person name="Levin J.Z."/>
            <person name="Mitchell T.K."/>
            <person name="Okubara P.A."/>
            <person name="Farman M.L."/>
            <person name="Kohn L.M."/>
            <person name="Birren B."/>
            <person name="Ma L.-J."/>
            <person name="Dean R.A."/>
        </authorList>
    </citation>
    <scope>NUCLEOTIDE SEQUENCE</scope>
    <source>
        <strain evidence="2">ATCC 64411 / 73-15</strain>
    </source>
</reference>
<keyword evidence="3" id="KW-1185">Reference proteome</keyword>
<protein>
    <recommendedName>
        <fullName evidence="4">Nudix hydrolase domain-containing protein</fullName>
    </recommendedName>
</protein>
<accession>A0A0C4EF96</accession>
<dbReference type="AlphaFoldDB" id="A0A0C4EF96"/>
<evidence type="ECO:0008006" key="4">
    <source>
        <dbReference type="Google" id="ProtNLM"/>
    </source>
</evidence>
<reference evidence="1" key="3">
    <citation type="submission" date="2011-03" db="EMBL/GenBank/DDBJ databases">
        <title>Annotation of Magnaporthe poae ATCC 64411.</title>
        <authorList>
            <person name="Ma L.-J."/>
            <person name="Dead R."/>
            <person name="Young S.K."/>
            <person name="Zeng Q."/>
            <person name="Gargeya S."/>
            <person name="Fitzgerald M."/>
            <person name="Haas B."/>
            <person name="Abouelleil A."/>
            <person name="Alvarado L."/>
            <person name="Arachchi H.M."/>
            <person name="Berlin A."/>
            <person name="Brown A."/>
            <person name="Chapman S.B."/>
            <person name="Chen Z."/>
            <person name="Dunbar C."/>
            <person name="Freedman E."/>
            <person name="Gearin G."/>
            <person name="Gellesch M."/>
            <person name="Goldberg J."/>
            <person name="Griggs A."/>
            <person name="Gujja S."/>
            <person name="Heiman D."/>
            <person name="Howarth C."/>
            <person name="Larson L."/>
            <person name="Lui A."/>
            <person name="MacDonald P.J.P."/>
            <person name="Mehta T."/>
            <person name="Montmayeur A."/>
            <person name="Murphy C."/>
            <person name="Neiman D."/>
            <person name="Pearson M."/>
            <person name="Priest M."/>
            <person name="Roberts A."/>
            <person name="Saif S."/>
            <person name="Shea T."/>
            <person name="Shenoy N."/>
            <person name="Sisk P."/>
            <person name="Stolte C."/>
            <person name="Sykes S."/>
            <person name="Yandava C."/>
            <person name="Wortman J."/>
            <person name="Nusbaum C."/>
            <person name="Birren B."/>
        </authorList>
    </citation>
    <scope>NUCLEOTIDE SEQUENCE</scope>
    <source>
        <strain evidence="1">ATCC 64411</strain>
    </source>
</reference>
<dbReference type="VEuPathDB" id="FungiDB:MAPG_11435"/>
<evidence type="ECO:0000313" key="1">
    <source>
        <dbReference type="EMBL" id="KLU92490.1"/>
    </source>
</evidence>
<reference evidence="2" key="5">
    <citation type="submission" date="2015-06" db="UniProtKB">
        <authorList>
            <consortium name="EnsemblFungi"/>
        </authorList>
    </citation>
    <scope>IDENTIFICATION</scope>
    <source>
        <strain evidence="2">ATCC 64411</strain>
    </source>
</reference>
<proteinExistence type="predicted"/>